<keyword evidence="3" id="KW-1185">Reference proteome</keyword>
<dbReference type="AlphaFoldDB" id="A0A4Y7TWJ2"/>
<keyword evidence="1" id="KW-0732">Signal</keyword>
<evidence type="ECO:0000256" key="1">
    <source>
        <dbReference type="SAM" id="SignalP"/>
    </source>
</evidence>
<reference evidence="2 3" key="1">
    <citation type="journal article" date="2019" name="Nat. Ecol. Evol.">
        <title>Megaphylogeny resolves global patterns of mushroom evolution.</title>
        <authorList>
            <person name="Varga T."/>
            <person name="Krizsan K."/>
            <person name="Foldi C."/>
            <person name="Dima B."/>
            <person name="Sanchez-Garcia M."/>
            <person name="Sanchez-Ramirez S."/>
            <person name="Szollosi G.J."/>
            <person name="Szarkandi J.G."/>
            <person name="Papp V."/>
            <person name="Albert L."/>
            <person name="Andreopoulos W."/>
            <person name="Angelini C."/>
            <person name="Antonin V."/>
            <person name="Barry K.W."/>
            <person name="Bougher N.L."/>
            <person name="Buchanan P."/>
            <person name="Buyck B."/>
            <person name="Bense V."/>
            <person name="Catcheside P."/>
            <person name="Chovatia M."/>
            <person name="Cooper J."/>
            <person name="Damon W."/>
            <person name="Desjardin D."/>
            <person name="Finy P."/>
            <person name="Geml J."/>
            <person name="Haridas S."/>
            <person name="Hughes K."/>
            <person name="Justo A."/>
            <person name="Karasinski D."/>
            <person name="Kautmanova I."/>
            <person name="Kiss B."/>
            <person name="Kocsube S."/>
            <person name="Kotiranta H."/>
            <person name="LaButti K.M."/>
            <person name="Lechner B.E."/>
            <person name="Liimatainen K."/>
            <person name="Lipzen A."/>
            <person name="Lukacs Z."/>
            <person name="Mihaltcheva S."/>
            <person name="Morgado L.N."/>
            <person name="Niskanen T."/>
            <person name="Noordeloos M.E."/>
            <person name="Ohm R.A."/>
            <person name="Ortiz-Santana B."/>
            <person name="Ovrebo C."/>
            <person name="Racz N."/>
            <person name="Riley R."/>
            <person name="Savchenko A."/>
            <person name="Shiryaev A."/>
            <person name="Soop K."/>
            <person name="Spirin V."/>
            <person name="Szebenyi C."/>
            <person name="Tomsovsky M."/>
            <person name="Tulloss R.E."/>
            <person name="Uehling J."/>
            <person name="Grigoriev I.V."/>
            <person name="Vagvolgyi C."/>
            <person name="Papp T."/>
            <person name="Martin F.M."/>
            <person name="Miettinen O."/>
            <person name="Hibbett D.S."/>
            <person name="Nagy L.G."/>
        </authorList>
    </citation>
    <scope>NUCLEOTIDE SEQUENCE [LARGE SCALE GENOMIC DNA]</scope>
    <source>
        <strain evidence="2 3">FP101781</strain>
    </source>
</reference>
<name>A0A4Y7TWJ2_COPMI</name>
<evidence type="ECO:0000313" key="3">
    <source>
        <dbReference type="Proteomes" id="UP000298030"/>
    </source>
</evidence>
<organism evidence="2 3">
    <name type="scientific">Coprinellus micaceus</name>
    <name type="common">Glistening ink-cap mushroom</name>
    <name type="synonym">Coprinus micaceus</name>
    <dbReference type="NCBI Taxonomy" id="71717"/>
    <lineage>
        <taxon>Eukaryota</taxon>
        <taxon>Fungi</taxon>
        <taxon>Dikarya</taxon>
        <taxon>Basidiomycota</taxon>
        <taxon>Agaricomycotina</taxon>
        <taxon>Agaricomycetes</taxon>
        <taxon>Agaricomycetidae</taxon>
        <taxon>Agaricales</taxon>
        <taxon>Agaricineae</taxon>
        <taxon>Psathyrellaceae</taxon>
        <taxon>Coprinellus</taxon>
    </lineage>
</organism>
<feature type="signal peptide" evidence="1">
    <location>
        <begin position="1"/>
        <end position="24"/>
    </location>
</feature>
<proteinExistence type="predicted"/>
<dbReference type="EMBL" id="QPFP01000003">
    <property type="protein sequence ID" value="TEB37992.1"/>
    <property type="molecule type" value="Genomic_DNA"/>
</dbReference>
<evidence type="ECO:0000313" key="2">
    <source>
        <dbReference type="EMBL" id="TEB37992.1"/>
    </source>
</evidence>
<comment type="caution">
    <text evidence="2">The sequence shown here is derived from an EMBL/GenBank/DDBJ whole genome shotgun (WGS) entry which is preliminary data.</text>
</comment>
<dbReference type="Proteomes" id="UP000298030">
    <property type="component" value="Unassembled WGS sequence"/>
</dbReference>
<sequence>MPTFSLPKLSLVAALFSSASLTNAALVPRQSGAPTCGFECPAFDQYGNSYSFPYYPASPYHLGCTYYIDDAQGMRTSTYCVYTKDGRKFAAGLAYNPPQFKCPATMNQVCTPTRRDTAGVYKAYPDRRERRAAMPAPSVPEYMATRASLLKKRTADLAELD</sequence>
<feature type="chain" id="PRO_5021185764" evidence="1">
    <location>
        <begin position="25"/>
        <end position="161"/>
    </location>
</feature>
<protein>
    <submittedName>
        <fullName evidence="2">Uncharacterized protein</fullName>
    </submittedName>
</protein>
<gene>
    <name evidence="2" type="ORF">FA13DRAFT_1809320</name>
</gene>
<accession>A0A4Y7TWJ2</accession>